<evidence type="ECO:0000313" key="1">
    <source>
        <dbReference type="EMBL" id="UYA99040.1"/>
    </source>
</evidence>
<dbReference type="EMBL" id="ON932084">
    <property type="protein sequence ID" value="UYA99040.1"/>
    <property type="molecule type" value="Genomic_DNA"/>
</dbReference>
<sequence>MAREVRLWEWLRDQLRGTPGLHMRRVENLVSSGDPDVDGCWNGLYFELELKGCDRPKRDGLLGFEVRQAQVVWHRKRWRCGGNTWIYARVGKGRDVLRYLVPGFKAQELADGVTEARLAEMSVLAPTHGAKELLEFASNSLGNRDTLT</sequence>
<keyword evidence="2" id="KW-1185">Reference proteome</keyword>
<protein>
    <submittedName>
        <fullName evidence="1">Uncharacterized protein</fullName>
    </submittedName>
</protein>
<organism evidence="1 2">
    <name type="scientific">Xanthomonas phage vB_Xar_IVIA-DoCa10</name>
    <dbReference type="NCBI Taxonomy" id="2975529"/>
    <lineage>
        <taxon>Viruses</taxon>
        <taxon>Duplodnaviria</taxon>
        <taxon>Heunggongvirae</taxon>
        <taxon>Uroviricota</taxon>
        <taxon>Caudoviricetes</taxon>
        <taxon>Mesyanzhinovviridae</taxon>
        <taxon>Bradleyvirinae</taxon>
        <taxon>Bosavirus</taxon>
        <taxon>Bosavirus Doca10</taxon>
    </lineage>
</organism>
<evidence type="ECO:0000313" key="2">
    <source>
        <dbReference type="Proteomes" id="UP001164581"/>
    </source>
</evidence>
<accession>A0A9X9NYJ3</accession>
<proteinExistence type="predicted"/>
<gene>
    <name evidence="1" type="ORF">IVIADoCa10_55</name>
</gene>
<name>A0A9X9NYJ3_9CAUD</name>
<dbReference type="Proteomes" id="UP001164581">
    <property type="component" value="Segment"/>
</dbReference>
<reference evidence="1 2" key="1">
    <citation type="submission" date="2022-07" db="EMBL/GenBank/DDBJ databases">
        <title>Comparative analysis of new lytic phages for the biological control of phytopathogenic Xanthomonas spp.</title>
        <authorList>
            <person name="Domingo-Calap M.L."/>
            <person name="Bernabeu-Gimeno M."/>
            <person name="Aure C.M."/>
            <person name="Marco-Noales E."/>
            <person name="Domingo-Calap P."/>
        </authorList>
    </citation>
    <scope>NUCLEOTIDE SEQUENCE [LARGE SCALE GENOMIC DNA]</scope>
</reference>